<dbReference type="InterPro" id="IPR034300">
    <property type="entry name" value="PNTB-like"/>
</dbReference>
<feature type="transmembrane region" description="Helical" evidence="16">
    <location>
        <begin position="187"/>
        <end position="207"/>
    </location>
</feature>
<keyword evidence="11 16" id="KW-1133">Transmembrane helix</keyword>
<feature type="transmembrane region" description="Helical" evidence="16">
    <location>
        <begin position="239"/>
        <end position="258"/>
    </location>
</feature>
<gene>
    <name evidence="18" type="ORF">TH63_15990</name>
</gene>
<accession>A0A0H4VSN3</accession>
<evidence type="ECO:0000256" key="13">
    <source>
        <dbReference type="ARBA" id="ARBA00023136"/>
    </source>
</evidence>
<feature type="transmembrane region" description="Helical" evidence="16">
    <location>
        <begin position="88"/>
        <end position="108"/>
    </location>
</feature>
<evidence type="ECO:0000256" key="5">
    <source>
        <dbReference type="ARBA" id="ARBA00014581"/>
    </source>
</evidence>
<organism evidence="18 19">
    <name type="scientific">Rufibacter radiotolerans</name>
    <dbReference type="NCBI Taxonomy" id="1379910"/>
    <lineage>
        <taxon>Bacteria</taxon>
        <taxon>Pseudomonadati</taxon>
        <taxon>Bacteroidota</taxon>
        <taxon>Cytophagia</taxon>
        <taxon>Cytophagales</taxon>
        <taxon>Hymenobacteraceae</taxon>
        <taxon>Rufibacter</taxon>
    </lineage>
</organism>
<keyword evidence="8 16" id="KW-0812">Transmembrane</keyword>
<feature type="transmembrane region" description="Helical" evidence="16">
    <location>
        <begin position="6"/>
        <end position="22"/>
    </location>
</feature>
<evidence type="ECO:0000259" key="17">
    <source>
        <dbReference type="Pfam" id="PF02233"/>
    </source>
</evidence>
<evidence type="ECO:0000256" key="2">
    <source>
        <dbReference type="ARBA" id="ARBA00004429"/>
    </source>
</evidence>
<dbReference type="FunFam" id="3.40.50.1220:FF:000002">
    <property type="entry name" value="NAD(P) transhydrogenase subunit beta"/>
    <property type="match status" value="1"/>
</dbReference>
<evidence type="ECO:0000313" key="19">
    <source>
        <dbReference type="Proteomes" id="UP000036458"/>
    </source>
</evidence>
<dbReference type="GO" id="GO:0050661">
    <property type="term" value="F:NADP binding"/>
    <property type="evidence" value="ECO:0007669"/>
    <property type="project" value="InterPro"/>
</dbReference>
<dbReference type="PANTHER" id="PTHR44758:SF1">
    <property type="entry name" value="NAD(P) TRANSHYDROGENASE SUBUNIT BETA"/>
    <property type="match status" value="1"/>
</dbReference>
<comment type="similarity">
    <text evidence="3 15">Belongs to the PNT beta subunit family.</text>
</comment>
<feature type="transmembrane region" description="Helical" evidence="16">
    <location>
        <begin position="58"/>
        <end position="76"/>
    </location>
</feature>
<keyword evidence="12 15" id="KW-0520">NAD</keyword>
<keyword evidence="9 15" id="KW-0521">NADP</keyword>
<evidence type="ECO:0000256" key="7">
    <source>
        <dbReference type="ARBA" id="ARBA00022519"/>
    </source>
</evidence>
<evidence type="ECO:0000313" key="18">
    <source>
        <dbReference type="EMBL" id="AKQ46784.1"/>
    </source>
</evidence>
<comment type="subcellular location">
    <subcellularLocation>
        <location evidence="2">Cell inner membrane</location>
        <topology evidence="2">Multi-pass membrane protein</topology>
    </subcellularLocation>
</comment>
<evidence type="ECO:0000256" key="3">
    <source>
        <dbReference type="ARBA" id="ARBA00007919"/>
    </source>
</evidence>
<dbReference type="PATRIC" id="fig|1379910.4.peg.3487"/>
<comment type="function">
    <text evidence="1 15">The transhydrogenation between NADH and NADP is coupled to respiration and ATP hydrolysis and functions as a proton pump across the membrane.</text>
</comment>
<feature type="transmembrane region" description="Helical" evidence="16">
    <location>
        <begin position="164"/>
        <end position="181"/>
    </location>
</feature>
<keyword evidence="6 15" id="KW-1003">Cell membrane</keyword>
<dbReference type="OrthoDB" id="9763786at2"/>
<evidence type="ECO:0000256" key="11">
    <source>
        <dbReference type="ARBA" id="ARBA00022989"/>
    </source>
</evidence>
<dbReference type="GO" id="GO:0008750">
    <property type="term" value="F:proton-translocating NAD(P)+ transhydrogenase activity"/>
    <property type="evidence" value="ECO:0007669"/>
    <property type="project" value="UniProtKB-EC"/>
</dbReference>
<dbReference type="SUPFAM" id="SSF52467">
    <property type="entry name" value="DHS-like NAD/FAD-binding domain"/>
    <property type="match status" value="1"/>
</dbReference>
<keyword evidence="13 15" id="KW-0472">Membrane</keyword>
<evidence type="ECO:0000256" key="15">
    <source>
        <dbReference type="PIRNR" id="PIRNR000204"/>
    </source>
</evidence>
<sequence length="468" mass="49087">MNLDLPIQIAYLVASVLFIIGIKMLGKTSTARNGNTLSAAAMLLAIVATLLHQDVLSYTEIFVTILLSSAVGWVVAQRVEMTSMPEMVALFNGFGGAASVLVAASEYWRMAHEASITMPMIVGITVVISIIIGAVTFTGSMVAFGKLKGLINGRAITFTGQHALNALLFLASLAFSVLVVIDPNTEVWMMAVMALALLLGVLTVIPIGGADMPVVISLLNSYSGIAACATGFVLNNQVLIITGALVGASGIILTQIMCKAMNRSLVNVLLGGFGQTAGTAGTSGGAEDMVVKEVGVEETAMLFDSASSVIIVPGYGMAVAQAQHVVRELTDLLEKRGTSVKFAIHPVAGRMPGHMNVLLAEANIPYDKLVEMDHINDEFASTDIALIIGANDVVNPAARSNPNSPIYGMPILNADKARTVIVCKRGMAAGYAGIENELFGYPNCLMLFGDAKASMTKVVSELKEMAMA</sequence>
<feature type="transmembrane region" description="Helical" evidence="16">
    <location>
        <begin position="120"/>
        <end position="144"/>
    </location>
</feature>
<dbReference type="Gene3D" id="3.40.50.1220">
    <property type="entry name" value="TPP-binding domain"/>
    <property type="match status" value="1"/>
</dbReference>
<evidence type="ECO:0000256" key="12">
    <source>
        <dbReference type="ARBA" id="ARBA00023027"/>
    </source>
</evidence>
<evidence type="ECO:0000256" key="14">
    <source>
        <dbReference type="ARBA" id="ARBA00048202"/>
    </source>
</evidence>
<protein>
    <recommendedName>
        <fullName evidence="5 15">NAD(P) transhydrogenase subunit beta</fullName>
        <ecNumber evidence="4 15">7.1.1.1</ecNumber>
    </recommendedName>
    <alternativeName>
        <fullName evidence="15">Nicotinamide nucleotide transhydrogenase subunit beta</fullName>
    </alternativeName>
</protein>
<dbReference type="InterPro" id="IPR029035">
    <property type="entry name" value="DHS-like_NAD/FAD-binding_dom"/>
</dbReference>
<dbReference type="EC" id="7.1.1.1" evidence="4 15"/>
<feature type="domain" description="NADP transhydrogenase beta-like" evidence="17">
    <location>
        <begin position="8"/>
        <end position="460"/>
    </location>
</feature>
<feature type="transmembrane region" description="Helical" evidence="16">
    <location>
        <begin position="34"/>
        <end position="52"/>
    </location>
</feature>
<dbReference type="RefSeq" id="WP_048921827.1">
    <property type="nucleotide sequence ID" value="NZ_CP010777.1"/>
</dbReference>
<keyword evidence="7 15" id="KW-0997">Cell inner membrane</keyword>
<evidence type="ECO:0000256" key="9">
    <source>
        <dbReference type="ARBA" id="ARBA00022857"/>
    </source>
</evidence>
<reference evidence="18 19" key="1">
    <citation type="submission" date="2015-01" db="EMBL/GenBank/DDBJ databases">
        <title>Rufibacter sp./DG31D/ whole genome sequencing.</title>
        <authorList>
            <person name="Kim M.K."/>
            <person name="Srinivasan S."/>
            <person name="Lee J.-J."/>
        </authorList>
    </citation>
    <scope>NUCLEOTIDE SEQUENCE [LARGE SCALE GENOMIC DNA]</scope>
    <source>
        <strain evidence="18 19">DG31D</strain>
    </source>
</reference>
<dbReference type="GO" id="GO:0005886">
    <property type="term" value="C:plasma membrane"/>
    <property type="evidence" value="ECO:0007669"/>
    <property type="project" value="UniProtKB-SubCell"/>
</dbReference>
<evidence type="ECO:0000256" key="6">
    <source>
        <dbReference type="ARBA" id="ARBA00022475"/>
    </source>
</evidence>
<proteinExistence type="inferred from homology"/>
<keyword evidence="10 15" id="KW-1278">Translocase</keyword>
<evidence type="ECO:0000256" key="1">
    <source>
        <dbReference type="ARBA" id="ARBA00003943"/>
    </source>
</evidence>
<dbReference type="PANTHER" id="PTHR44758">
    <property type="entry name" value="NAD(P) TRANSHYDROGENASE SUBUNIT BETA"/>
    <property type="match status" value="1"/>
</dbReference>
<dbReference type="EMBL" id="CP010777">
    <property type="protein sequence ID" value="AKQ46784.1"/>
    <property type="molecule type" value="Genomic_DNA"/>
</dbReference>
<dbReference type="Pfam" id="PF02233">
    <property type="entry name" value="PNTB"/>
    <property type="match status" value="1"/>
</dbReference>
<dbReference type="InterPro" id="IPR012136">
    <property type="entry name" value="NADH_DH_b"/>
</dbReference>
<evidence type="ECO:0000256" key="16">
    <source>
        <dbReference type="SAM" id="Phobius"/>
    </source>
</evidence>
<dbReference type="STRING" id="1379910.TH63_15990"/>
<dbReference type="Proteomes" id="UP000036458">
    <property type="component" value="Chromosome"/>
</dbReference>
<comment type="catalytic activity">
    <reaction evidence="14 15">
        <text>NAD(+) + NADPH + H(+)(in) = NADH + NADP(+) + H(+)(out)</text>
        <dbReference type="Rhea" id="RHEA:47992"/>
        <dbReference type="ChEBI" id="CHEBI:15378"/>
        <dbReference type="ChEBI" id="CHEBI:57540"/>
        <dbReference type="ChEBI" id="CHEBI:57783"/>
        <dbReference type="ChEBI" id="CHEBI:57945"/>
        <dbReference type="ChEBI" id="CHEBI:58349"/>
        <dbReference type="EC" id="7.1.1.1"/>
    </reaction>
</comment>
<name>A0A0H4VSN3_9BACT</name>
<dbReference type="PIRSF" id="PIRSF000204">
    <property type="entry name" value="PNTB"/>
    <property type="match status" value="1"/>
</dbReference>
<evidence type="ECO:0000256" key="10">
    <source>
        <dbReference type="ARBA" id="ARBA00022967"/>
    </source>
</evidence>
<evidence type="ECO:0000256" key="8">
    <source>
        <dbReference type="ARBA" id="ARBA00022692"/>
    </source>
</evidence>
<keyword evidence="19" id="KW-1185">Reference proteome</keyword>
<dbReference type="AlphaFoldDB" id="A0A0H4VSN3"/>
<evidence type="ECO:0000256" key="4">
    <source>
        <dbReference type="ARBA" id="ARBA00012943"/>
    </source>
</evidence>
<dbReference type="KEGG" id="ruf:TH63_15990"/>